<dbReference type="Proteomes" id="UP000478546">
    <property type="component" value="Unassembled WGS sequence"/>
</dbReference>
<evidence type="ECO:0000256" key="10">
    <source>
        <dbReference type="ARBA" id="ARBA00022833"/>
    </source>
</evidence>
<comment type="similarity">
    <text evidence="3">Belongs to the peptidase M1 family.</text>
</comment>
<keyword evidence="8" id="KW-0479">Metal-binding</keyword>
<protein>
    <recommendedName>
        <fullName evidence="5">Aminopeptidase N</fullName>
        <ecNumber evidence="4">3.4.11.2</ecNumber>
    </recommendedName>
</protein>
<keyword evidence="6" id="KW-0031">Aminopeptidase</keyword>
<gene>
    <name evidence="15" type="ORF">GWO68_09135</name>
</gene>
<dbReference type="EMBL" id="JAAEAA010000010">
    <property type="protein sequence ID" value="NDK56080.1"/>
    <property type="molecule type" value="Genomic_DNA"/>
</dbReference>
<dbReference type="InterPro" id="IPR001930">
    <property type="entry name" value="Peptidase_M1"/>
</dbReference>
<dbReference type="EC" id="3.4.11.2" evidence="4"/>
<keyword evidence="16" id="KW-1185">Reference proteome</keyword>
<evidence type="ECO:0000256" key="4">
    <source>
        <dbReference type="ARBA" id="ARBA00012564"/>
    </source>
</evidence>
<dbReference type="Pfam" id="PF18962">
    <property type="entry name" value="Por_Secre_tail"/>
    <property type="match status" value="1"/>
</dbReference>
<dbReference type="GO" id="GO:0008270">
    <property type="term" value="F:zinc ion binding"/>
    <property type="evidence" value="ECO:0007669"/>
    <property type="project" value="InterPro"/>
</dbReference>
<keyword evidence="11" id="KW-0482">Metalloprotease</keyword>
<dbReference type="SUPFAM" id="SSF55486">
    <property type="entry name" value="Metalloproteases ('zincins'), catalytic domain"/>
    <property type="match status" value="1"/>
</dbReference>
<dbReference type="GO" id="GO:0043171">
    <property type="term" value="P:peptide catabolic process"/>
    <property type="evidence" value="ECO:0007669"/>
    <property type="project" value="TreeGrafter"/>
</dbReference>
<dbReference type="Gene3D" id="1.10.390.10">
    <property type="entry name" value="Neutral Protease Domain 2"/>
    <property type="match status" value="1"/>
</dbReference>
<evidence type="ECO:0000256" key="12">
    <source>
        <dbReference type="SAM" id="SignalP"/>
    </source>
</evidence>
<organism evidence="15 16">
    <name type="scientific">Pontibacter fetidus</name>
    <dbReference type="NCBI Taxonomy" id="2700082"/>
    <lineage>
        <taxon>Bacteria</taxon>
        <taxon>Pseudomonadati</taxon>
        <taxon>Bacteroidota</taxon>
        <taxon>Cytophagia</taxon>
        <taxon>Cytophagales</taxon>
        <taxon>Hymenobacteraceae</taxon>
        <taxon>Pontibacter</taxon>
    </lineage>
</organism>
<dbReference type="RefSeq" id="WP_162346145.1">
    <property type="nucleotide sequence ID" value="NZ_JAAEAA010000010.1"/>
</dbReference>
<dbReference type="PANTHER" id="PTHR11533">
    <property type="entry name" value="PROTEASE M1 ZINC METALLOPROTEASE"/>
    <property type="match status" value="1"/>
</dbReference>
<comment type="caution">
    <text evidence="15">The sequence shown here is derived from an EMBL/GenBank/DDBJ whole genome shotgun (WGS) entry which is preliminary data.</text>
</comment>
<proteinExistence type="inferred from homology"/>
<dbReference type="GO" id="GO:0070006">
    <property type="term" value="F:metalloaminopeptidase activity"/>
    <property type="evidence" value="ECO:0007669"/>
    <property type="project" value="TreeGrafter"/>
</dbReference>
<evidence type="ECO:0000259" key="13">
    <source>
        <dbReference type="Pfam" id="PF01433"/>
    </source>
</evidence>
<comment type="catalytic activity">
    <reaction evidence="1">
        <text>Release of an N-terminal amino acid, Xaa-|-Yaa- from a peptide, amide or arylamide. Xaa is preferably Ala, but may be most amino acids including Pro (slow action). When a terminal hydrophobic residue is followed by a prolyl residue, the two may be released as an intact Xaa-Pro dipeptide.</text>
        <dbReference type="EC" id="3.4.11.2"/>
    </reaction>
</comment>
<dbReference type="Pfam" id="PF01433">
    <property type="entry name" value="Peptidase_M1"/>
    <property type="match status" value="1"/>
</dbReference>
<dbReference type="InterPro" id="IPR042097">
    <property type="entry name" value="Aminopeptidase_N-like_N_sf"/>
</dbReference>
<dbReference type="GO" id="GO:0016020">
    <property type="term" value="C:membrane"/>
    <property type="evidence" value="ECO:0007669"/>
    <property type="project" value="TreeGrafter"/>
</dbReference>
<accession>A0A6B2H7X7</accession>
<evidence type="ECO:0000256" key="6">
    <source>
        <dbReference type="ARBA" id="ARBA00022438"/>
    </source>
</evidence>
<reference evidence="15 16" key="1">
    <citation type="submission" date="2020-01" db="EMBL/GenBank/DDBJ databases">
        <authorList>
            <person name="Kim M.K."/>
        </authorList>
    </citation>
    <scope>NUCLEOTIDE SEQUENCE [LARGE SCALE GENOMIC DNA]</scope>
    <source>
        <strain evidence="15 16">BT213</strain>
    </source>
</reference>
<dbReference type="InterPro" id="IPR014782">
    <property type="entry name" value="Peptidase_M1_dom"/>
</dbReference>
<feature type="domain" description="Peptidase M1 membrane alanine aminopeptidase" evidence="13">
    <location>
        <begin position="327"/>
        <end position="472"/>
    </location>
</feature>
<evidence type="ECO:0000256" key="11">
    <source>
        <dbReference type="ARBA" id="ARBA00023049"/>
    </source>
</evidence>
<evidence type="ECO:0000313" key="15">
    <source>
        <dbReference type="EMBL" id="NDK56080.1"/>
    </source>
</evidence>
<dbReference type="NCBIfam" id="TIGR04183">
    <property type="entry name" value="Por_Secre_tail"/>
    <property type="match status" value="1"/>
</dbReference>
<keyword evidence="7" id="KW-0645">Protease</keyword>
<dbReference type="AlphaFoldDB" id="A0A6B2H7X7"/>
<dbReference type="CDD" id="cd09603">
    <property type="entry name" value="M1_APN_like"/>
    <property type="match status" value="1"/>
</dbReference>
<evidence type="ECO:0000256" key="5">
    <source>
        <dbReference type="ARBA" id="ARBA00015611"/>
    </source>
</evidence>
<evidence type="ECO:0000256" key="9">
    <source>
        <dbReference type="ARBA" id="ARBA00022801"/>
    </source>
</evidence>
<evidence type="ECO:0000259" key="14">
    <source>
        <dbReference type="Pfam" id="PF18962"/>
    </source>
</evidence>
<dbReference type="GO" id="GO:0006508">
    <property type="term" value="P:proteolysis"/>
    <property type="evidence" value="ECO:0007669"/>
    <property type="project" value="UniProtKB-KW"/>
</dbReference>
<dbReference type="InterPro" id="IPR026444">
    <property type="entry name" value="Secre_tail"/>
</dbReference>
<feature type="chain" id="PRO_5025389073" description="Aminopeptidase N" evidence="12">
    <location>
        <begin position="21"/>
        <end position="649"/>
    </location>
</feature>
<dbReference type="PANTHER" id="PTHR11533:SF174">
    <property type="entry name" value="PUROMYCIN-SENSITIVE AMINOPEPTIDASE-RELATED"/>
    <property type="match status" value="1"/>
</dbReference>
<dbReference type="InterPro" id="IPR027268">
    <property type="entry name" value="Peptidase_M4/M1_CTD_sf"/>
</dbReference>
<dbReference type="SUPFAM" id="SSF63737">
    <property type="entry name" value="Leukotriene A4 hydrolase N-terminal domain"/>
    <property type="match status" value="1"/>
</dbReference>
<evidence type="ECO:0000256" key="7">
    <source>
        <dbReference type="ARBA" id="ARBA00022670"/>
    </source>
</evidence>
<dbReference type="PRINTS" id="PR00756">
    <property type="entry name" value="ALADIPTASE"/>
</dbReference>
<keyword evidence="10" id="KW-0862">Zinc</keyword>
<evidence type="ECO:0000313" key="16">
    <source>
        <dbReference type="Proteomes" id="UP000478546"/>
    </source>
</evidence>
<dbReference type="GO" id="GO:0005737">
    <property type="term" value="C:cytoplasm"/>
    <property type="evidence" value="ECO:0007669"/>
    <property type="project" value="TreeGrafter"/>
</dbReference>
<sequence length="649" mass="72456">MKKAFLLLLLWAGMLPCVKAQLLADVTCANSRTSSIARQAVTTPQHLQLMNMYDVTFYALDLALECNSVYISGSVTTHATIKGKPLTVFAFELHPNFTIESVTINGIAQTSIARNNSDVAVTLTSAVAANGTLKAVIKYSGSAPQSNNAAIGNGFNTAIENQWKNNVTWSLSEPYAAYEWWPTKQVLTDKADSVHVSVTTSPENKAGSNGLLTKTETLPNGKVRYHWKSKYPVAYYLISVAVSDYEEYVQFANPAGAAKPIPIVNYVYKGGALNLYKPSINQTAPLLELYSQLFTLYPFAKEKYGHSMAPIGGGMEHQTMTTLDNFNFTLVAHELAHQWFGDNVTCASWQDIWLNESFASYAEYLALENLYPEAASGWMNDAHSRAMRALQGSLRVPDTTNVNRIFNYNITYKKGAAVVHMLRYEIANDARFFEALRNYQTQYRGRTATTADMQRVFEEATGKDLDYFFKQWYEGEGFPDFRIQWNQEGENVVLEATQTTTGKTPFFKTDVTYSIQTTAGTETYRVTQNTPKQQFVFKVTGDVTNLEVDPQNWILNNVSQLSRNNSLKVPQLAPMLYPNPVSANTITIADLPFGATSAIVYDRVGRRVGTFQLSSQQQVVLPIHHLPAGLYVVHFTDGKQSYKARFVKL</sequence>
<dbReference type="GO" id="GO:0042277">
    <property type="term" value="F:peptide binding"/>
    <property type="evidence" value="ECO:0007669"/>
    <property type="project" value="TreeGrafter"/>
</dbReference>
<evidence type="ECO:0000256" key="2">
    <source>
        <dbReference type="ARBA" id="ARBA00001947"/>
    </source>
</evidence>
<evidence type="ECO:0000256" key="8">
    <source>
        <dbReference type="ARBA" id="ARBA00022723"/>
    </source>
</evidence>
<evidence type="ECO:0000256" key="3">
    <source>
        <dbReference type="ARBA" id="ARBA00010136"/>
    </source>
</evidence>
<feature type="signal peptide" evidence="12">
    <location>
        <begin position="1"/>
        <end position="20"/>
    </location>
</feature>
<evidence type="ECO:0000256" key="1">
    <source>
        <dbReference type="ARBA" id="ARBA00000098"/>
    </source>
</evidence>
<feature type="domain" description="Secretion system C-terminal sorting" evidence="14">
    <location>
        <begin position="576"/>
        <end position="644"/>
    </location>
</feature>
<dbReference type="Gene3D" id="2.60.40.1730">
    <property type="entry name" value="tricorn interacting facor f3 domain"/>
    <property type="match status" value="1"/>
</dbReference>
<dbReference type="InterPro" id="IPR050344">
    <property type="entry name" value="Peptidase_M1_aminopeptidases"/>
</dbReference>
<keyword evidence="9" id="KW-0378">Hydrolase</keyword>
<dbReference type="GO" id="GO:0016285">
    <property type="term" value="F:alanyl aminopeptidase activity"/>
    <property type="evidence" value="ECO:0007669"/>
    <property type="project" value="UniProtKB-EC"/>
</dbReference>
<keyword evidence="12" id="KW-0732">Signal</keyword>
<dbReference type="GO" id="GO:0005615">
    <property type="term" value="C:extracellular space"/>
    <property type="evidence" value="ECO:0007669"/>
    <property type="project" value="TreeGrafter"/>
</dbReference>
<name>A0A6B2H7X7_9BACT</name>
<comment type="cofactor">
    <cofactor evidence="2">
        <name>Zn(2+)</name>
        <dbReference type="ChEBI" id="CHEBI:29105"/>
    </cofactor>
</comment>